<keyword evidence="1" id="KW-0472">Membrane</keyword>
<dbReference type="EMBL" id="LT545992">
    <property type="protein sequence ID" value="SAI76022.1"/>
    <property type="molecule type" value="Genomic_DNA"/>
</dbReference>
<reference evidence="2" key="1">
    <citation type="journal article" date="2016" name="Genome Announc.">
        <title>Complete Chloroplast and Mitochondrial Genome Sequences of the Hydrocarbon Oil-Producing Green Microalga Botryococcus braunii Race B (Showa).</title>
        <authorList>
            <person name="Blifernez-Klassen O."/>
            <person name="Wibberg D."/>
            <person name="Winkler A."/>
            <person name="Blom J."/>
            <person name="Goesmann A."/>
            <person name="Kalinowski J."/>
            <person name="Kruse O."/>
        </authorList>
    </citation>
    <scope>NUCLEOTIDE SEQUENCE</scope>
    <source>
        <strain evidence="2">Showa</strain>
    </source>
</reference>
<protein>
    <submittedName>
        <fullName evidence="2">Uncharacterized protein</fullName>
    </submittedName>
</protein>
<evidence type="ECO:0000313" key="2">
    <source>
        <dbReference type="EMBL" id="SAI76022.1"/>
    </source>
</evidence>
<keyword evidence="1" id="KW-1133">Transmembrane helix</keyword>
<feature type="transmembrane region" description="Helical" evidence="1">
    <location>
        <begin position="56"/>
        <end position="75"/>
    </location>
</feature>
<feature type="transmembrane region" description="Helical" evidence="1">
    <location>
        <begin position="129"/>
        <end position="149"/>
    </location>
</feature>
<sequence>MSTPSHVIFKLSYSNIMQFFSGGKKPSEKRFTLVISLMDKTAPYLDKYIFSKCPRLKVFAAYVFGVGSNITYFFMHSIYGHHLLGGLFFVGLVLSTESLLTFFSDFKLTWGEGGFACLREKGAKVDKSLGWLFIVLGALLQLAVLNMYLVTIPSLRGEIDRLFGEDFVRQQGYNTRVLPVAVVTHSGVSMVKLVAGAFVLGKTVDGIFGLAKQQQEHDFVLTQQREEWGANERQSMIDHEAEIQKTLVNKLPDGPGGFAWRPWYHGNTKISTPGGLVIGPADAPTPVQQEGTVYWDVYKTQVNTGRLGQVTDSVARTIESIFKSRSGGRGNLFPPKTVPPL</sequence>
<keyword evidence="1" id="KW-0812">Transmembrane</keyword>
<dbReference type="AlphaFoldDB" id="A0A167RMG4"/>
<evidence type="ECO:0000256" key="1">
    <source>
        <dbReference type="SAM" id="Phobius"/>
    </source>
</evidence>
<name>A0A167RMG4_BOTBR</name>
<proteinExistence type="predicted"/>
<keyword evidence="2" id="KW-0496">Mitochondrion</keyword>
<feature type="transmembrane region" description="Helical" evidence="1">
    <location>
        <begin position="81"/>
        <end position="103"/>
    </location>
</feature>
<accession>A0A167RMG4</accession>
<organism evidence="2">
    <name type="scientific">Botryococcus braunii Showa</name>
    <dbReference type="NCBI Taxonomy" id="1202541"/>
    <lineage>
        <taxon>Eukaryota</taxon>
        <taxon>Viridiplantae</taxon>
        <taxon>Chlorophyta</taxon>
        <taxon>core chlorophytes</taxon>
        <taxon>Trebouxiophyceae</taxon>
        <taxon>Trebouxiophyceae incertae sedis</taxon>
        <taxon>Elliptochloris clade</taxon>
        <taxon>Botryococcus</taxon>
    </lineage>
</organism>
<geneLocation type="mitochondrion" evidence="2"/>